<dbReference type="PROSITE" id="PS50283">
    <property type="entry name" value="NA_SOLUT_SYMP_3"/>
    <property type="match status" value="1"/>
</dbReference>
<keyword evidence="4" id="KW-1003">Cell membrane</keyword>
<dbReference type="GO" id="GO:0006814">
    <property type="term" value="P:sodium ion transport"/>
    <property type="evidence" value="ECO:0007669"/>
    <property type="project" value="UniProtKB-KW"/>
</dbReference>
<evidence type="ECO:0000256" key="5">
    <source>
        <dbReference type="ARBA" id="ARBA00022692"/>
    </source>
</evidence>
<reference evidence="12" key="1">
    <citation type="submission" date="2018-05" db="EMBL/GenBank/DDBJ databases">
        <authorList>
            <person name="Lanie J.A."/>
            <person name="Ng W.-L."/>
            <person name="Kazmierczak K.M."/>
            <person name="Andrzejewski T.M."/>
            <person name="Davidsen T.M."/>
            <person name="Wayne K.J."/>
            <person name="Tettelin H."/>
            <person name="Glass J.I."/>
            <person name="Rusch D."/>
            <person name="Podicherti R."/>
            <person name="Tsui H.-C.T."/>
            <person name="Winkler M.E."/>
        </authorList>
    </citation>
    <scope>NUCLEOTIDE SEQUENCE</scope>
</reference>
<evidence type="ECO:0000256" key="4">
    <source>
        <dbReference type="ARBA" id="ARBA00022475"/>
    </source>
</evidence>
<dbReference type="GO" id="GO:0005886">
    <property type="term" value="C:plasma membrane"/>
    <property type="evidence" value="ECO:0007669"/>
    <property type="project" value="UniProtKB-SubCell"/>
</dbReference>
<keyword evidence="5 11" id="KW-0812">Transmembrane</keyword>
<dbReference type="InterPro" id="IPR001734">
    <property type="entry name" value="Na/solute_symporter"/>
</dbReference>
<evidence type="ECO:0000256" key="8">
    <source>
        <dbReference type="ARBA" id="ARBA00023065"/>
    </source>
</evidence>
<keyword evidence="10" id="KW-0739">Sodium transport</keyword>
<feature type="non-terminal residue" evidence="12">
    <location>
        <position position="1"/>
    </location>
</feature>
<sequence length="242" mass="25924">VILAGVGISLMYFLQGFDLPAKAGIASEIASIRNVSQDAVFPQFISYYLPSGLRGLVVAALFAAAMSTIDSGANSASTILTVDFYRRWQPGSEGDRAELKRARKVTASMGIFIILYTVGLYELSKGSDIITLAQKGFNCFLGPLGALFVLGMFVKRATPASVIPAVLIGEAVGIGTSYSQELFGVSFSTHLVILTAWLATFISALVIGVIYHIVTGIQASEEQEQLMWINVVRSNEPMLDSV</sequence>
<evidence type="ECO:0000256" key="1">
    <source>
        <dbReference type="ARBA" id="ARBA00004651"/>
    </source>
</evidence>
<gene>
    <name evidence="12" type="ORF">METZ01_LOCUS471086</name>
</gene>
<feature type="transmembrane region" description="Helical" evidence="11">
    <location>
        <begin position="135"/>
        <end position="154"/>
    </location>
</feature>
<comment type="similarity">
    <text evidence="2">Belongs to the sodium:solute symporter (SSF) (TC 2.A.21) family.</text>
</comment>
<evidence type="ECO:0008006" key="13">
    <source>
        <dbReference type="Google" id="ProtNLM"/>
    </source>
</evidence>
<dbReference type="Pfam" id="PF00474">
    <property type="entry name" value="SSF"/>
    <property type="match status" value="1"/>
</dbReference>
<accession>A0A383BE57</accession>
<name>A0A383BE57_9ZZZZ</name>
<evidence type="ECO:0000256" key="11">
    <source>
        <dbReference type="SAM" id="Phobius"/>
    </source>
</evidence>
<evidence type="ECO:0000256" key="2">
    <source>
        <dbReference type="ARBA" id="ARBA00006434"/>
    </source>
</evidence>
<keyword evidence="3" id="KW-0813">Transport</keyword>
<dbReference type="Gene3D" id="1.20.1730.10">
    <property type="entry name" value="Sodium/glucose cotransporter"/>
    <property type="match status" value="1"/>
</dbReference>
<organism evidence="12">
    <name type="scientific">marine metagenome</name>
    <dbReference type="NCBI Taxonomy" id="408172"/>
    <lineage>
        <taxon>unclassified sequences</taxon>
        <taxon>metagenomes</taxon>
        <taxon>ecological metagenomes</taxon>
    </lineage>
</organism>
<keyword evidence="7" id="KW-0915">Sodium</keyword>
<evidence type="ECO:0000256" key="10">
    <source>
        <dbReference type="ARBA" id="ARBA00023201"/>
    </source>
</evidence>
<evidence type="ECO:0000256" key="6">
    <source>
        <dbReference type="ARBA" id="ARBA00022989"/>
    </source>
</evidence>
<dbReference type="PANTHER" id="PTHR42985">
    <property type="entry name" value="SODIUM-COUPLED MONOCARBOXYLATE TRANSPORTER"/>
    <property type="match status" value="1"/>
</dbReference>
<protein>
    <recommendedName>
        <fullName evidence="13">Sodium/solute symporter</fullName>
    </recommendedName>
</protein>
<keyword evidence="8" id="KW-0406">Ion transport</keyword>
<dbReference type="AlphaFoldDB" id="A0A383BE57"/>
<evidence type="ECO:0000256" key="3">
    <source>
        <dbReference type="ARBA" id="ARBA00022448"/>
    </source>
</evidence>
<feature type="transmembrane region" description="Helical" evidence="11">
    <location>
        <begin position="105"/>
        <end position="123"/>
    </location>
</feature>
<keyword evidence="6 11" id="KW-1133">Transmembrane helix</keyword>
<dbReference type="InterPro" id="IPR051163">
    <property type="entry name" value="Sodium:Solute_Symporter_SSF"/>
</dbReference>
<dbReference type="GO" id="GO:0015293">
    <property type="term" value="F:symporter activity"/>
    <property type="evidence" value="ECO:0007669"/>
    <property type="project" value="TreeGrafter"/>
</dbReference>
<dbReference type="InterPro" id="IPR038377">
    <property type="entry name" value="Na/Glc_symporter_sf"/>
</dbReference>
<evidence type="ECO:0000256" key="9">
    <source>
        <dbReference type="ARBA" id="ARBA00023136"/>
    </source>
</evidence>
<evidence type="ECO:0000256" key="7">
    <source>
        <dbReference type="ARBA" id="ARBA00023053"/>
    </source>
</evidence>
<feature type="transmembrane region" description="Helical" evidence="11">
    <location>
        <begin position="191"/>
        <end position="214"/>
    </location>
</feature>
<dbReference type="PANTHER" id="PTHR42985:SF40">
    <property type="entry name" value="LD47995P-RELATED"/>
    <property type="match status" value="1"/>
</dbReference>
<keyword evidence="9 11" id="KW-0472">Membrane</keyword>
<proteinExistence type="inferred from homology"/>
<evidence type="ECO:0000313" key="12">
    <source>
        <dbReference type="EMBL" id="SVE18232.1"/>
    </source>
</evidence>
<dbReference type="EMBL" id="UINC01199686">
    <property type="protein sequence ID" value="SVE18232.1"/>
    <property type="molecule type" value="Genomic_DNA"/>
</dbReference>
<comment type="subcellular location">
    <subcellularLocation>
        <location evidence="1">Cell membrane</location>
        <topology evidence="1">Multi-pass membrane protein</topology>
    </subcellularLocation>
</comment>